<protein>
    <submittedName>
        <fullName evidence="1">Uncharacterized protein</fullName>
    </submittedName>
</protein>
<name>G3B312_CANTC</name>
<proteinExistence type="predicted"/>
<dbReference type="EMBL" id="GL996521">
    <property type="protein sequence ID" value="EGV64347.1"/>
    <property type="molecule type" value="Genomic_DNA"/>
</dbReference>
<evidence type="ECO:0000313" key="1">
    <source>
        <dbReference type="EMBL" id="EGV64348.1"/>
    </source>
</evidence>
<sequence length="54" mass="6135">MCDVAQFSFSFSYDLAVLFELNIGAIRCLNTSDFHSINNNFTPVVDDHTPQTDY</sequence>
<dbReference type="AlphaFoldDB" id="G3B312"/>
<gene>
    <name evidence="1" type="ORF">CANTEDRAFT_114090</name>
</gene>
<evidence type="ECO:0000313" key="2">
    <source>
        <dbReference type="Proteomes" id="UP000000707"/>
    </source>
</evidence>
<organism evidence="2">
    <name type="scientific">Candida tenuis (strain ATCC 10573 / BCRC 21748 / CBS 615 / JCM 9827 / NBRC 10315 / NRRL Y-1498 / VKM Y-70)</name>
    <name type="common">Yeast</name>
    <name type="synonym">Yamadazyma tenuis</name>
    <dbReference type="NCBI Taxonomy" id="590646"/>
    <lineage>
        <taxon>Eukaryota</taxon>
        <taxon>Fungi</taxon>
        <taxon>Dikarya</taxon>
        <taxon>Ascomycota</taxon>
        <taxon>Saccharomycotina</taxon>
        <taxon>Pichiomycetes</taxon>
        <taxon>Debaryomycetaceae</taxon>
        <taxon>Yamadazyma</taxon>
    </lineage>
</organism>
<accession>G3B312</accession>
<dbReference type="Proteomes" id="UP000000707">
    <property type="component" value="Unassembled WGS sequence"/>
</dbReference>
<dbReference type="EMBL" id="GL996521">
    <property type="protein sequence ID" value="EGV64348.1"/>
    <property type="molecule type" value="Genomic_DNA"/>
</dbReference>
<keyword evidence="2" id="KW-1185">Reference proteome</keyword>
<reference evidence="1 2" key="1">
    <citation type="journal article" date="2011" name="Proc. Natl. Acad. Sci. U.S.A.">
        <title>Comparative genomics of xylose-fermenting fungi for enhanced biofuel production.</title>
        <authorList>
            <person name="Wohlbach D.J."/>
            <person name="Kuo A."/>
            <person name="Sato T.K."/>
            <person name="Potts K.M."/>
            <person name="Salamov A.A."/>
            <person name="LaButti K.M."/>
            <person name="Sun H."/>
            <person name="Clum A."/>
            <person name="Pangilinan J.L."/>
            <person name="Lindquist E.A."/>
            <person name="Lucas S."/>
            <person name="Lapidus A."/>
            <person name="Jin M."/>
            <person name="Gunawan C."/>
            <person name="Balan V."/>
            <person name="Dale B.E."/>
            <person name="Jeffries T.W."/>
            <person name="Zinkel R."/>
            <person name="Barry K.W."/>
            <person name="Grigoriev I.V."/>
            <person name="Gasch A.P."/>
        </authorList>
    </citation>
    <scope>NUCLEOTIDE SEQUENCE [LARGE SCALE GENOMIC DNA]</scope>
    <source>
        <strain evidence="1">ATCC 10573</strain>
        <strain evidence="2">ATCC 10573 / BCRC 21748 / CBS 615 / JCM 9827 / NBRC 10315 / NRRL Y-1498 / VKM Y-70</strain>
    </source>
</reference>
<dbReference type="HOGENOM" id="CLU_3050134_0_0_1"/>